<organism evidence="10 11">
    <name type="scientific">Natronococcus pandeyae</name>
    <dbReference type="NCBI Taxonomy" id="2055836"/>
    <lineage>
        <taxon>Archaea</taxon>
        <taxon>Methanobacteriati</taxon>
        <taxon>Methanobacteriota</taxon>
        <taxon>Stenosarchaea group</taxon>
        <taxon>Halobacteria</taxon>
        <taxon>Halobacteriales</taxon>
        <taxon>Natrialbaceae</taxon>
        <taxon>Natronococcus</taxon>
    </lineage>
</organism>
<dbReference type="GO" id="GO:0032259">
    <property type="term" value="P:methylation"/>
    <property type="evidence" value="ECO:0007669"/>
    <property type="project" value="UniProtKB-KW"/>
</dbReference>
<evidence type="ECO:0000313" key="10">
    <source>
        <dbReference type="EMBL" id="TYL36389.1"/>
    </source>
</evidence>
<dbReference type="CDD" id="cd02440">
    <property type="entry name" value="AdoMet_MTases"/>
    <property type="match status" value="1"/>
</dbReference>
<keyword evidence="11" id="KW-1185">Reference proteome</keyword>
<dbReference type="Gene3D" id="3.40.50.150">
    <property type="entry name" value="Vaccinia Virus protein VP39"/>
    <property type="match status" value="1"/>
</dbReference>
<keyword evidence="2" id="KW-0949">S-adenosyl-L-methionine</keyword>
<keyword evidence="1" id="KW-0808">Transferase</keyword>
<evidence type="ECO:0000256" key="3">
    <source>
        <dbReference type="ARBA" id="ARBA00034487"/>
    </source>
</evidence>
<dbReference type="PANTHER" id="PTHR43675:SF8">
    <property type="entry name" value="ARSENITE METHYLTRANSFERASE"/>
    <property type="match status" value="1"/>
</dbReference>
<protein>
    <recommendedName>
        <fullName evidence="5">Arsenite methyltransferase</fullName>
        <ecNumber evidence="4">2.1.1.137</ecNumber>
    </recommendedName>
</protein>
<proteinExistence type="inferred from homology"/>
<dbReference type="SUPFAM" id="SSF53335">
    <property type="entry name" value="S-adenosyl-L-methionine-dependent methyltransferases"/>
    <property type="match status" value="1"/>
</dbReference>
<evidence type="ECO:0000256" key="5">
    <source>
        <dbReference type="ARBA" id="ARBA00034545"/>
    </source>
</evidence>
<comment type="catalytic activity">
    <reaction evidence="7">
        <text>arsenic triglutathione + 2 [thioredoxin]-dithiol + 2 S-adenosyl-L-methionine + H2O = dimethylarsinous acid + 2 [thioredoxin]-disulfide + 3 glutathione + 2 S-adenosyl-L-homocysteine + 2 H(+)</text>
        <dbReference type="Rhea" id="RHEA:69464"/>
        <dbReference type="Rhea" id="RHEA-COMP:10698"/>
        <dbReference type="Rhea" id="RHEA-COMP:10700"/>
        <dbReference type="ChEBI" id="CHEBI:15377"/>
        <dbReference type="ChEBI" id="CHEBI:15378"/>
        <dbReference type="ChEBI" id="CHEBI:23808"/>
        <dbReference type="ChEBI" id="CHEBI:29950"/>
        <dbReference type="ChEBI" id="CHEBI:50058"/>
        <dbReference type="ChEBI" id="CHEBI:57856"/>
        <dbReference type="ChEBI" id="CHEBI:57925"/>
        <dbReference type="ChEBI" id="CHEBI:59789"/>
        <dbReference type="ChEBI" id="CHEBI:183640"/>
        <dbReference type="EC" id="2.1.1.137"/>
    </reaction>
</comment>
<evidence type="ECO:0000256" key="6">
    <source>
        <dbReference type="ARBA" id="ARBA00047941"/>
    </source>
</evidence>
<keyword evidence="10" id="KW-0489">Methyltransferase</keyword>
<name>A0A8J8Q288_9EURY</name>
<dbReference type="InterPro" id="IPR026669">
    <property type="entry name" value="Arsenite_MeTrfase-like"/>
</dbReference>
<comment type="similarity">
    <text evidence="3">Belongs to the methyltransferase superfamily. Arsenite methyltransferase family.</text>
</comment>
<accession>A0A8J8Q288</accession>
<dbReference type="GO" id="GO:0030791">
    <property type="term" value="F:arsenite methyltransferase activity"/>
    <property type="evidence" value="ECO:0007669"/>
    <property type="project" value="UniProtKB-EC"/>
</dbReference>
<dbReference type="AlphaFoldDB" id="A0A8J8Q288"/>
<dbReference type="EMBL" id="PHNJ01000018">
    <property type="protein sequence ID" value="TYL36389.1"/>
    <property type="molecule type" value="Genomic_DNA"/>
</dbReference>
<sequence length="256" mass="28150">MTDLFNEAELEHKVKGVYRDVAERPGGDFHFEMGRDLAEQLGYSPSDLDAIPVRAVESFAGVGYHFDLAALEEGDDVLDLGSGSGTDVFVAGIHVGESGSVTGLDMTEEQLEKARTLRDEADISNVRFEQGKIENLPFEDDSYDVVISNGVINLSPAKPRVFEEVSRVLRGDGRFAISDINSESEMPESIKADPDMWAACVGGACPTDYYTRHLEKLGFTDVTIRENPEYEFISEQAKNACEKYGIRSVSLLAHKA</sequence>
<dbReference type="PANTHER" id="PTHR43675">
    <property type="entry name" value="ARSENITE METHYLTRANSFERASE"/>
    <property type="match status" value="1"/>
</dbReference>
<dbReference type="Pfam" id="PF13847">
    <property type="entry name" value="Methyltransf_31"/>
    <property type="match status" value="1"/>
</dbReference>
<comment type="catalytic activity">
    <reaction evidence="6">
        <text>arsenic triglutathione + [thioredoxin]-dithiol + S-adenosyl-L-methionine + 2 H2O = methylarsonous acid + [thioredoxin]-disulfide + 3 glutathione + S-adenosyl-L-homocysteine + H(+)</text>
        <dbReference type="Rhea" id="RHEA:69460"/>
        <dbReference type="Rhea" id="RHEA-COMP:10698"/>
        <dbReference type="Rhea" id="RHEA-COMP:10700"/>
        <dbReference type="ChEBI" id="CHEBI:15377"/>
        <dbReference type="ChEBI" id="CHEBI:15378"/>
        <dbReference type="ChEBI" id="CHEBI:17826"/>
        <dbReference type="ChEBI" id="CHEBI:29950"/>
        <dbReference type="ChEBI" id="CHEBI:50058"/>
        <dbReference type="ChEBI" id="CHEBI:57856"/>
        <dbReference type="ChEBI" id="CHEBI:57925"/>
        <dbReference type="ChEBI" id="CHEBI:59789"/>
        <dbReference type="ChEBI" id="CHEBI:183640"/>
        <dbReference type="EC" id="2.1.1.137"/>
    </reaction>
</comment>
<evidence type="ECO:0000256" key="1">
    <source>
        <dbReference type="ARBA" id="ARBA00022679"/>
    </source>
</evidence>
<feature type="domain" description="Methyltransferase" evidence="9">
    <location>
        <begin position="72"/>
        <end position="216"/>
    </location>
</feature>
<dbReference type="InterPro" id="IPR029063">
    <property type="entry name" value="SAM-dependent_MTases_sf"/>
</dbReference>
<dbReference type="RefSeq" id="WP_148860224.1">
    <property type="nucleotide sequence ID" value="NZ_PHNJ01000018.1"/>
</dbReference>
<dbReference type="InterPro" id="IPR025714">
    <property type="entry name" value="Methyltranfer_dom"/>
</dbReference>
<comment type="catalytic activity">
    <reaction evidence="8">
        <text>arsenic triglutathione + 3 [thioredoxin]-dithiol + 3 S-adenosyl-L-methionine = trimethylarsine + 3 [thioredoxin]-disulfide + 3 glutathione + 3 S-adenosyl-L-homocysteine + 3 H(+)</text>
        <dbReference type="Rhea" id="RHEA:69432"/>
        <dbReference type="Rhea" id="RHEA-COMP:10698"/>
        <dbReference type="Rhea" id="RHEA-COMP:10700"/>
        <dbReference type="ChEBI" id="CHEBI:15378"/>
        <dbReference type="ChEBI" id="CHEBI:27130"/>
        <dbReference type="ChEBI" id="CHEBI:29950"/>
        <dbReference type="ChEBI" id="CHEBI:50058"/>
        <dbReference type="ChEBI" id="CHEBI:57856"/>
        <dbReference type="ChEBI" id="CHEBI:57925"/>
        <dbReference type="ChEBI" id="CHEBI:59789"/>
        <dbReference type="ChEBI" id="CHEBI:183640"/>
        <dbReference type="EC" id="2.1.1.137"/>
    </reaction>
</comment>
<evidence type="ECO:0000256" key="2">
    <source>
        <dbReference type="ARBA" id="ARBA00022691"/>
    </source>
</evidence>
<evidence type="ECO:0000313" key="11">
    <source>
        <dbReference type="Proteomes" id="UP000766904"/>
    </source>
</evidence>
<dbReference type="Proteomes" id="UP000766904">
    <property type="component" value="Unassembled WGS sequence"/>
</dbReference>
<evidence type="ECO:0000256" key="7">
    <source>
        <dbReference type="ARBA" id="ARBA00047943"/>
    </source>
</evidence>
<evidence type="ECO:0000259" key="9">
    <source>
        <dbReference type="Pfam" id="PF13847"/>
    </source>
</evidence>
<evidence type="ECO:0000256" key="4">
    <source>
        <dbReference type="ARBA" id="ARBA00034521"/>
    </source>
</evidence>
<reference evidence="10" key="1">
    <citation type="submission" date="2017-11" db="EMBL/GenBank/DDBJ databases">
        <authorList>
            <person name="Kajale S.C."/>
            <person name="Sharma A."/>
        </authorList>
    </citation>
    <scope>NUCLEOTIDE SEQUENCE</scope>
    <source>
        <strain evidence="10">LS1_42</strain>
    </source>
</reference>
<evidence type="ECO:0000256" key="8">
    <source>
        <dbReference type="ARBA" id="ARBA00048428"/>
    </source>
</evidence>
<comment type="caution">
    <text evidence="10">The sequence shown here is derived from an EMBL/GenBank/DDBJ whole genome shotgun (WGS) entry which is preliminary data.</text>
</comment>
<dbReference type="EC" id="2.1.1.137" evidence="4"/>
<dbReference type="OrthoDB" id="57427at2157"/>
<gene>
    <name evidence="10" type="ORF">CV102_22430</name>
</gene>